<dbReference type="InterPro" id="IPR036514">
    <property type="entry name" value="SGNH_hydro_sf"/>
</dbReference>
<reference evidence="1 2" key="1">
    <citation type="journal article" date="2023" name="Commun. Biol.">
        <title>Genome analysis of Parmales, the sister group of diatoms, reveals the evolutionary specialization of diatoms from phago-mixotrophs to photoautotrophs.</title>
        <authorList>
            <person name="Ban H."/>
            <person name="Sato S."/>
            <person name="Yoshikawa S."/>
            <person name="Yamada K."/>
            <person name="Nakamura Y."/>
            <person name="Ichinomiya M."/>
            <person name="Sato N."/>
            <person name="Blanc-Mathieu R."/>
            <person name="Endo H."/>
            <person name="Kuwata A."/>
            <person name="Ogata H."/>
        </authorList>
    </citation>
    <scope>NUCLEOTIDE SEQUENCE [LARGE SCALE GENOMIC DNA]</scope>
</reference>
<evidence type="ECO:0000313" key="1">
    <source>
        <dbReference type="EMBL" id="GMI26003.1"/>
    </source>
</evidence>
<protein>
    <submittedName>
        <fullName evidence="1">Uncharacterized protein</fullName>
    </submittedName>
</protein>
<evidence type="ECO:0000313" key="2">
    <source>
        <dbReference type="Proteomes" id="UP001165060"/>
    </source>
</evidence>
<organism evidence="1 2">
    <name type="scientific">Tetraparma gracilis</name>
    <dbReference type="NCBI Taxonomy" id="2962635"/>
    <lineage>
        <taxon>Eukaryota</taxon>
        <taxon>Sar</taxon>
        <taxon>Stramenopiles</taxon>
        <taxon>Ochrophyta</taxon>
        <taxon>Bolidophyceae</taxon>
        <taxon>Parmales</taxon>
        <taxon>Triparmaceae</taxon>
        <taxon>Tetraparma</taxon>
    </lineage>
</organism>
<sequence length="325" mass="36152">MPNVNAGSFYAEYKGHPLELCENIHSTLSVADSRPCIFLAGDSSLDNKHWYFDGFASKKNQLKRSPPPHFVAPALNGFETLLSPPRMVKDVAYFVNKELSEHPPDQPAPYCLNLSVEESTVGERTETLKSPNPPSLLPHDEFVKARATAGDTVILSVGGNDVALKPTKMTIASVFLLTRTPLWALKFLGPWSPGWGHLEDLFHSQIQAMLDNLLSSPSPPSRVLVCMIYFLDETPGDSWADTVLERLGYDADPEKLQYIIRALYERIKDKGFRAPDSGATRIETFPLFEVLDGKDSSDYEQRVEPSVQGSEKMAKAFVGHLFPNK</sequence>
<proteinExistence type="predicted"/>
<dbReference type="EMBL" id="BRYB01002824">
    <property type="protein sequence ID" value="GMI26003.1"/>
    <property type="molecule type" value="Genomic_DNA"/>
</dbReference>
<name>A0ABQ6MHN0_9STRA</name>
<keyword evidence="2" id="KW-1185">Reference proteome</keyword>
<gene>
    <name evidence="1" type="ORF">TeGR_g4916</name>
</gene>
<dbReference type="SUPFAM" id="SSF52266">
    <property type="entry name" value="SGNH hydrolase"/>
    <property type="match status" value="1"/>
</dbReference>
<dbReference type="Gene3D" id="3.40.50.1110">
    <property type="entry name" value="SGNH hydrolase"/>
    <property type="match status" value="1"/>
</dbReference>
<comment type="caution">
    <text evidence="1">The sequence shown here is derived from an EMBL/GenBank/DDBJ whole genome shotgun (WGS) entry which is preliminary data.</text>
</comment>
<dbReference type="Proteomes" id="UP001165060">
    <property type="component" value="Unassembled WGS sequence"/>
</dbReference>
<accession>A0ABQ6MHN0</accession>